<dbReference type="RefSeq" id="WP_259097651.1">
    <property type="nucleotide sequence ID" value="NZ_CP130454.1"/>
</dbReference>
<proteinExistence type="predicted"/>
<dbReference type="Proteomes" id="UP001204798">
    <property type="component" value="Unassembled WGS sequence"/>
</dbReference>
<evidence type="ECO:0000313" key="2">
    <source>
        <dbReference type="Proteomes" id="UP001204798"/>
    </source>
</evidence>
<protein>
    <submittedName>
        <fullName evidence="1">Uncharacterized protein</fullName>
    </submittedName>
</protein>
<organism evidence="1 2">
    <name type="scientific">Candidatus Fervidibacter sacchari</name>
    <dbReference type="NCBI Taxonomy" id="1448929"/>
    <lineage>
        <taxon>Bacteria</taxon>
        <taxon>Candidatus Fervidibacterota</taxon>
        <taxon>Candidatus Fervidibacter</taxon>
    </lineage>
</organism>
<sequence>MQWSLTAVEVEGQRLGVIVARLMTGDFVEARNRAESFSKGDLFSRWMAALGQLFTLTTLRESGLSVNPSGVTDVIVARSLRVRTRLSSFARPATQKIPLATLLQRFRLLGPRCTEDGEILEEPADFYAQVIVAMSTDELKQLLLREVGAVSVVLAGAVSLPKILEKGTPQLVGKRWFLTLPLTEAIPAADLPIYLREVAAQWRLRAQKDDWQ</sequence>
<name>A0ABT2ERQ7_9BACT</name>
<reference evidence="1 2" key="1">
    <citation type="submission" date="2022-08" db="EMBL/GenBank/DDBJ databases">
        <title>Bacterial and archaeal communities from various locations to study Microbial Dark Matter (Phase II).</title>
        <authorList>
            <person name="Stepanauskas R."/>
        </authorList>
    </citation>
    <scope>NUCLEOTIDE SEQUENCE [LARGE SCALE GENOMIC DNA]</scope>
    <source>
        <strain evidence="1 2">PD1</strain>
    </source>
</reference>
<keyword evidence="2" id="KW-1185">Reference proteome</keyword>
<evidence type="ECO:0000313" key="1">
    <source>
        <dbReference type="EMBL" id="MCS3920096.1"/>
    </source>
</evidence>
<dbReference type="EMBL" id="JANUCP010000004">
    <property type="protein sequence ID" value="MCS3920096.1"/>
    <property type="molecule type" value="Genomic_DNA"/>
</dbReference>
<accession>A0ABT2ERQ7</accession>
<gene>
    <name evidence="1" type="ORF">M2350_002513</name>
</gene>
<comment type="caution">
    <text evidence="1">The sequence shown here is derived from an EMBL/GenBank/DDBJ whole genome shotgun (WGS) entry which is preliminary data.</text>
</comment>